<evidence type="ECO:0000256" key="4">
    <source>
        <dbReference type="SAM" id="MobiDB-lite"/>
    </source>
</evidence>
<keyword evidence="2" id="KW-0378">Hydrolase</keyword>
<dbReference type="SUPFAM" id="SSF51445">
    <property type="entry name" value="(Trans)glycosidases"/>
    <property type="match status" value="1"/>
</dbReference>
<evidence type="ECO:0000259" key="6">
    <source>
        <dbReference type="PROSITE" id="PS51762"/>
    </source>
</evidence>
<feature type="domain" description="GH16" evidence="6">
    <location>
        <begin position="338"/>
        <end position="557"/>
    </location>
</feature>
<feature type="chain" id="PRO_5038709546" description="GH16 domain-containing protein" evidence="5">
    <location>
        <begin position="19"/>
        <end position="557"/>
    </location>
</feature>
<feature type="region of interest" description="Disordered" evidence="4">
    <location>
        <begin position="310"/>
        <end position="341"/>
    </location>
</feature>
<dbReference type="EMBL" id="JACJIA010000006">
    <property type="protein sequence ID" value="MBA8953320.1"/>
    <property type="molecule type" value="Genomic_DNA"/>
</dbReference>
<dbReference type="AlphaFoldDB" id="A0A7W3QN72"/>
<feature type="region of interest" description="Disordered" evidence="4">
    <location>
        <begin position="28"/>
        <end position="58"/>
    </location>
</feature>
<gene>
    <name evidence="7" type="ORF">HNR61_004970</name>
</gene>
<evidence type="ECO:0000256" key="5">
    <source>
        <dbReference type="SAM" id="SignalP"/>
    </source>
</evidence>
<organism evidence="7 8">
    <name type="scientific">Actinomadura namibiensis</name>
    <dbReference type="NCBI Taxonomy" id="182080"/>
    <lineage>
        <taxon>Bacteria</taxon>
        <taxon>Bacillati</taxon>
        <taxon>Actinomycetota</taxon>
        <taxon>Actinomycetes</taxon>
        <taxon>Streptosporangiales</taxon>
        <taxon>Thermomonosporaceae</taxon>
        <taxon>Actinomadura</taxon>
    </lineage>
</organism>
<proteinExistence type="predicted"/>
<dbReference type="PROSITE" id="PS51762">
    <property type="entry name" value="GH16_2"/>
    <property type="match status" value="1"/>
</dbReference>
<evidence type="ECO:0000313" key="7">
    <source>
        <dbReference type="EMBL" id="MBA8953320.1"/>
    </source>
</evidence>
<feature type="compositionally biased region" description="Pro residues" evidence="4">
    <location>
        <begin position="325"/>
        <end position="337"/>
    </location>
</feature>
<dbReference type="InterPro" id="IPR050546">
    <property type="entry name" value="Glycosyl_Hydrlase_16"/>
</dbReference>
<evidence type="ECO:0000256" key="2">
    <source>
        <dbReference type="ARBA" id="ARBA00022801"/>
    </source>
</evidence>
<reference evidence="7 8" key="1">
    <citation type="submission" date="2020-08" db="EMBL/GenBank/DDBJ databases">
        <title>Genomic Encyclopedia of Type Strains, Phase IV (KMG-IV): sequencing the most valuable type-strain genomes for metagenomic binning, comparative biology and taxonomic classification.</title>
        <authorList>
            <person name="Goeker M."/>
        </authorList>
    </citation>
    <scope>NUCLEOTIDE SEQUENCE [LARGE SCALE GENOMIC DNA]</scope>
    <source>
        <strain evidence="7 8">DSM 44197</strain>
    </source>
</reference>
<keyword evidence="3" id="KW-0326">Glycosidase</keyword>
<dbReference type="PANTHER" id="PTHR10963">
    <property type="entry name" value="GLYCOSYL HYDROLASE-RELATED"/>
    <property type="match status" value="1"/>
</dbReference>
<feature type="signal peptide" evidence="5">
    <location>
        <begin position="1"/>
        <end position="18"/>
    </location>
</feature>
<keyword evidence="1 5" id="KW-0732">Signal</keyword>
<dbReference type="Proteomes" id="UP000572680">
    <property type="component" value="Unassembled WGS sequence"/>
</dbReference>
<evidence type="ECO:0000313" key="8">
    <source>
        <dbReference type="Proteomes" id="UP000572680"/>
    </source>
</evidence>
<feature type="compositionally biased region" description="Pro residues" evidence="4">
    <location>
        <begin position="39"/>
        <end position="53"/>
    </location>
</feature>
<comment type="caution">
    <text evidence="7">The sequence shown here is derived from an EMBL/GenBank/DDBJ whole genome shotgun (WGS) entry which is preliminary data.</text>
</comment>
<dbReference type="RefSeq" id="WP_182845498.1">
    <property type="nucleotide sequence ID" value="NZ_BAAALP010000001.1"/>
</dbReference>
<dbReference type="SUPFAM" id="SSF49899">
    <property type="entry name" value="Concanavalin A-like lectins/glucanases"/>
    <property type="match status" value="1"/>
</dbReference>
<dbReference type="PANTHER" id="PTHR10963:SF22">
    <property type="entry name" value="GLYCOSIDASE CRH2-RELATED"/>
    <property type="match status" value="1"/>
</dbReference>
<dbReference type="GO" id="GO:0005975">
    <property type="term" value="P:carbohydrate metabolic process"/>
    <property type="evidence" value="ECO:0007669"/>
    <property type="project" value="InterPro"/>
</dbReference>
<keyword evidence="8" id="KW-1185">Reference proteome</keyword>
<accession>A0A7W3QN72</accession>
<dbReference type="InterPro" id="IPR013320">
    <property type="entry name" value="ConA-like_dom_sf"/>
</dbReference>
<dbReference type="GO" id="GO:0004553">
    <property type="term" value="F:hydrolase activity, hydrolyzing O-glycosyl compounds"/>
    <property type="evidence" value="ECO:0007669"/>
    <property type="project" value="InterPro"/>
</dbReference>
<dbReference type="Pfam" id="PF00722">
    <property type="entry name" value="Glyco_hydro_16"/>
    <property type="match status" value="1"/>
</dbReference>
<name>A0A7W3QN72_ACTNM</name>
<dbReference type="InterPro" id="IPR017853">
    <property type="entry name" value="GH"/>
</dbReference>
<evidence type="ECO:0000256" key="3">
    <source>
        <dbReference type="ARBA" id="ARBA00023295"/>
    </source>
</evidence>
<feature type="compositionally biased region" description="Low complexity" evidence="4">
    <location>
        <begin position="28"/>
        <end position="38"/>
    </location>
</feature>
<protein>
    <recommendedName>
        <fullName evidence="6">GH16 domain-containing protein</fullName>
    </recommendedName>
</protein>
<sequence>MRPRLTAGIASVALAAAAAGTVTGLVLTPGPGDAAPRPTATPPRAPTPTPSPGDTPARATRHLALNLPAADHAKAAALGYDLFDLAPDAKALDALPKGAQALLWTGGTPCEPSAGATRDFTATVKRFARHPRVYGWYLADEPDPKRCPGITARIRERAAIVHRHAPGHRAFASLTDWNAAPPRAADTGLDLVGLDPYPCRATAGKCDLEVIDRMVGQAARAGFTREKIVPVYQTFGQQCVTGAGTGGRAWRLPTAAQLQAILDRWRTLVPAPAFDVSYSWSRQPRWACPSLADADGTDGHPDLQAVMKRHNTRDDTGDDTGDRAPAPPRQPGKPPVPAGWGAPVVTEDFDGTRLDPAKWVVYDTPDARVNPRTDDATRVADGTLRLTGALYGGKDLSGGIASRLNQRYGRWEVRMRADPGKGYSAVALLWPERFGDPEKAEINFAEVIDPTRKTTGLFVHQGLDGDETGRNVRADFTRWRTVALDWRPGSLTYWIDGRKVWHYTGRLLPQHPRTRMGLALQMDQICDRGPRFCRDRTTPAKVTMEVDWVRIHRLPET</sequence>
<dbReference type="InterPro" id="IPR000757">
    <property type="entry name" value="Beta-glucanase-like"/>
</dbReference>
<dbReference type="CDD" id="cd00413">
    <property type="entry name" value="Glyco_hydrolase_16"/>
    <property type="match status" value="1"/>
</dbReference>
<evidence type="ECO:0000256" key="1">
    <source>
        <dbReference type="ARBA" id="ARBA00022729"/>
    </source>
</evidence>
<dbReference type="Gene3D" id="2.60.120.200">
    <property type="match status" value="1"/>
</dbReference>